<keyword evidence="2" id="KW-1185">Reference proteome</keyword>
<dbReference type="InterPro" id="IPR021376">
    <property type="entry name" value="DUF2999"/>
</dbReference>
<organism evidence="1 2">
    <name type="scientific">Colwellia maritima</name>
    <dbReference type="NCBI Taxonomy" id="2912588"/>
    <lineage>
        <taxon>Bacteria</taxon>
        <taxon>Pseudomonadati</taxon>
        <taxon>Pseudomonadota</taxon>
        <taxon>Gammaproteobacteria</taxon>
        <taxon>Alteromonadales</taxon>
        <taxon>Colwelliaceae</taxon>
        <taxon>Colwellia</taxon>
    </lineage>
</organism>
<gene>
    <name evidence="1" type="ORF">L3081_20740</name>
</gene>
<evidence type="ECO:0000313" key="2">
    <source>
        <dbReference type="Proteomes" id="UP001139646"/>
    </source>
</evidence>
<comment type="caution">
    <text evidence="1">The sequence shown here is derived from an EMBL/GenBank/DDBJ whole genome shotgun (WGS) entry which is preliminary data.</text>
</comment>
<sequence>MNPIIAMLKEHSISDEKINELFQTLTDNPLMAMGVIQQLGIPPEQLQGMMGLVMTQPNLIKEAVDELGLDFSKVEAAKSKLKEGS</sequence>
<dbReference type="EMBL" id="JAKKSL010000005">
    <property type="protein sequence ID" value="MCI2285366.1"/>
    <property type="molecule type" value="Genomic_DNA"/>
</dbReference>
<dbReference type="Pfam" id="PF11212">
    <property type="entry name" value="DUF2999"/>
    <property type="match status" value="1"/>
</dbReference>
<dbReference type="RefSeq" id="WP_242288250.1">
    <property type="nucleotide sequence ID" value="NZ_JAKKSL010000005.1"/>
</dbReference>
<accession>A0ABS9X574</accession>
<protein>
    <submittedName>
        <fullName evidence="1">DUF2999 domain-containing protein</fullName>
    </submittedName>
</protein>
<proteinExistence type="predicted"/>
<name>A0ABS9X574_9GAMM</name>
<reference evidence="1" key="1">
    <citation type="submission" date="2022-01" db="EMBL/GenBank/DDBJ databases">
        <title>Colwellia maritima, isolated from seawater.</title>
        <authorList>
            <person name="Kristyanto S."/>
            <person name="Jung J."/>
            <person name="Jeon C.O."/>
        </authorList>
    </citation>
    <scope>NUCLEOTIDE SEQUENCE</scope>
    <source>
        <strain evidence="1">MSW7</strain>
    </source>
</reference>
<dbReference type="Proteomes" id="UP001139646">
    <property type="component" value="Unassembled WGS sequence"/>
</dbReference>
<evidence type="ECO:0000313" key="1">
    <source>
        <dbReference type="EMBL" id="MCI2285366.1"/>
    </source>
</evidence>